<gene>
    <name evidence="1" type="ORF">C4D60_Mb04t16280</name>
</gene>
<dbReference type="Proteomes" id="UP000317650">
    <property type="component" value="Chromosome 4"/>
</dbReference>
<comment type="caution">
    <text evidence="1">The sequence shown here is derived from an EMBL/GenBank/DDBJ whole genome shotgun (WGS) entry which is preliminary data.</text>
</comment>
<reference evidence="1 2" key="1">
    <citation type="journal article" date="2019" name="Nat. Plants">
        <title>Genome sequencing of Musa balbisiana reveals subgenome evolution and function divergence in polyploid bananas.</title>
        <authorList>
            <person name="Yao X."/>
        </authorList>
    </citation>
    <scope>NUCLEOTIDE SEQUENCE [LARGE SCALE GENOMIC DNA]</scope>
    <source>
        <strain evidence="2">cv. DH-PKW</strain>
        <tissue evidence="1">Leaves</tissue>
    </source>
</reference>
<sequence length="78" mass="8632">MMVSSNNNNHSLGRWSNMVQRLLREHGSEGDNYLSFTLMPIQRGRGSSPPVPAASSSAINVVYYQTVNAPNCFTFVII</sequence>
<protein>
    <submittedName>
        <fullName evidence="1">Uncharacterized protein</fullName>
    </submittedName>
</protein>
<accession>A0A4S8KCF4</accession>
<keyword evidence="2" id="KW-1185">Reference proteome</keyword>
<dbReference type="EMBL" id="PYDT01000001">
    <property type="protein sequence ID" value="THU72826.1"/>
    <property type="molecule type" value="Genomic_DNA"/>
</dbReference>
<evidence type="ECO:0000313" key="2">
    <source>
        <dbReference type="Proteomes" id="UP000317650"/>
    </source>
</evidence>
<name>A0A4S8KCF4_MUSBA</name>
<organism evidence="1 2">
    <name type="scientific">Musa balbisiana</name>
    <name type="common">Banana</name>
    <dbReference type="NCBI Taxonomy" id="52838"/>
    <lineage>
        <taxon>Eukaryota</taxon>
        <taxon>Viridiplantae</taxon>
        <taxon>Streptophyta</taxon>
        <taxon>Embryophyta</taxon>
        <taxon>Tracheophyta</taxon>
        <taxon>Spermatophyta</taxon>
        <taxon>Magnoliopsida</taxon>
        <taxon>Liliopsida</taxon>
        <taxon>Zingiberales</taxon>
        <taxon>Musaceae</taxon>
        <taxon>Musa</taxon>
    </lineage>
</organism>
<dbReference type="AlphaFoldDB" id="A0A4S8KCF4"/>
<proteinExistence type="predicted"/>
<evidence type="ECO:0000313" key="1">
    <source>
        <dbReference type="EMBL" id="THU72826.1"/>
    </source>
</evidence>